<protein>
    <submittedName>
        <fullName evidence="1">Uncharacterized protein</fullName>
    </submittedName>
</protein>
<name>A0A8K0PCK4_9PEZI</name>
<evidence type="ECO:0000313" key="2">
    <source>
        <dbReference type="Proteomes" id="UP000809789"/>
    </source>
</evidence>
<dbReference type="Proteomes" id="UP000809789">
    <property type="component" value="Unassembled WGS sequence"/>
</dbReference>
<dbReference type="OrthoDB" id="2740448at2759"/>
<evidence type="ECO:0000313" key="1">
    <source>
        <dbReference type="EMBL" id="KAG8627030.1"/>
    </source>
</evidence>
<dbReference type="AlphaFoldDB" id="A0A8K0PCK4"/>
<proteinExistence type="predicted"/>
<organism evidence="1 2">
    <name type="scientific">Elsinoe batatas</name>
    <dbReference type="NCBI Taxonomy" id="2601811"/>
    <lineage>
        <taxon>Eukaryota</taxon>
        <taxon>Fungi</taxon>
        <taxon>Dikarya</taxon>
        <taxon>Ascomycota</taxon>
        <taxon>Pezizomycotina</taxon>
        <taxon>Dothideomycetes</taxon>
        <taxon>Dothideomycetidae</taxon>
        <taxon>Myriangiales</taxon>
        <taxon>Elsinoaceae</taxon>
        <taxon>Elsinoe</taxon>
    </lineage>
</organism>
<reference evidence="1" key="1">
    <citation type="submission" date="2021-07" db="EMBL/GenBank/DDBJ databases">
        <title>Elsinoe batatas strain:CRI-CJ2 Genome sequencing and assembly.</title>
        <authorList>
            <person name="Huang L."/>
        </authorList>
    </citation>
    <scope>NUCLEOTIDE SEQUENCE</scope>
    <source>
        <strain evidence="1">CRI-CJ2</strain>
    </source>
</reference>
<dbReference type="EMBL" id="JAESVG020000005">
    <property type="protein sequence ID" value="KAG8627030.1"/>
    <property type="molecule type" value="Genomic_DNA"/>
</dbReference>
<keyword evidence="2" id="KW-1185">Reference proteome</keyword>
<gene>
    <name evidence="1" type="ORF">KVT40_004513</name>
</gene>
<accession>A0A8K0PCK4</accession>
<comment type="caution">
    <text evidence="1">The sequence shown here is derived from an EMBL/GenBank/DDBJ whole genome shotgun (WGS) entry which is preliminary data.</text>
</comment>
<sequence>MYSQGDCYPHGRLLPASSHREKADSQARLDSIVDASYLGPPYFDETEVARLESTVFSDGLTLAVQIQTTLDERLGRRTKKRIESDDFRVCAAHDLAPIFEKAFSIAPKHLARNQKFVDLVDVHGLSTPEDWRMVFTKTDRCGPKPRPGKRKPR</sequence>